<evidence type="ECO:0000313" key="8">
    <source>
        <dbReference type="Proteomes" id="UP000177068"/>
    </source>
</evidence>
<evidence type="ECO:0000256" key="5">
    <source>
        <dbReference type="NCBIfam" id="TIGR02228"/>
    </source>
</evidence>
<comment type="subcellular location">
    <subcellularLocation>
        <location evidence="1">Membrane</location>
    </subcellularLocation>
</comment>
<dbReference type="PANTHER" id="PTHR10806:SF6">
    <property type="entry name" value="SIGNAL PEPTIDASE COMPLEX CATALYTIC SUBUNIT SEC11"/>
    <property type="match status" value="1"/>
</dbReference>
<dbReference type="GO" id="GO:0006465">
    <property type="term" value="P:signal peptide processing"/>
    <property type="evidence" value="ECO:0007669"/>
    <property type="project" value="UniProtKB-UniRule"/>
</dbReference>
<dbReference type="PANTHER" id="PTHR10806">
    <property type="entry name" value="SIGNAL PEPTIDASE COMPLEX CATALYTIC SUBUNIT SEC11"/>
    <property type="match status" value="1"/>
</dbReference>
<dbReference type="Proteomes" id="UP000177068">
    <property type="component" value="Unassembled WGS sequence"/>
</dbReference>
<protein>
    <recommendedName>
        <fullName evidence="5">Signal peptidase I</fullName>
        <ecNumber evidence="5">3.4.21.89</ecNumber>
    </recommendedName>
</protein>
<reference evidence="7 8" key="1">
    <citation type="journal article" date="2016" name="Nat. Commun.">
        <title>Thousands of microbial genomes shed light on interconnected biogeochemical processes in an aquifer system.</title>
        <authorList>
            <person name="Anantharaman K."/>
            <person name="Brown C.T."/>
            <person name="Hug L.A."/>
            <person name="Sharon I."/>
            <person name="Castelle C.J."/>
            <person name="Probst A.J."/>
            <person name="Thomas B.C."/>
            <person name="Singh A."/>
            <person name="Wilkins M.J."/>
            <person name="Karaoz U."/>
            <person name="Brodie E.L."/>
            <person name="Williams K.H."/>
            <person name="Hubbard S.S."/>
            <person name="Banfield J.F."/>
        </authorList>
    </citation>
    <scope>NUCLEOTIDE SEQUENCE [LARGE SCALE GENOMIC DNA]</scope>
</reference>
<accession>A0A1G2UAQ1</accession>
<organism evidence="7 8">
    <name type="scientific">Candidatus Zambryskibacteria bacterium RIFCSPLOWO2_01_FULL_47_14</name>
    <dbReference type="NCBI Taxonomy" id="1802763"/>
    <lineage>
        <taxon>Bacteria</taxon>
        <taxon>Candidatus Zambryskiibacteriota</taxon>
    </lineage>
</organism>
<keyword evidence="3 6" id="KW-1133">Transmembrane helix</keyword>
<dbReference type="GO" id="GO:0009003">
    <property type="term" value="F:signal peptidase activity"/>
    <property type="evidence" value="ECO:0007669"/>
    <property type="project" value="UniProtKB-EC"/>
</dbReference>
<evidence type="ECO:0000256" key="4">
    <source>
        <dbReference type="ARBA" id="ARBA00023136"/>
    </source>
</evidence>
<keyword evidence="2 6" id="KW-0812">Transmembrane</keyword>
<dbReference type="NCBIfam" id="TIGR02228">
    <property type="entry name" value="sigpep_I_arch"/>
    <property type="match status" value="1"/>
</dbReference>
<comment type="caution">
    <text evidence="7">The sequence shown here is derived from an EMBL/GenBank/DDBJ whole genome shotgun (WGS) entry which is preliminary data.</text>
</comment>
<dbReference type="GO" id="GO:0016020">
    <property type="term" value="C:membrane"/>
    <property type="evidence" value="ECO:0007669"/>
    <property type="project" value="UniProtKB-SubCell"/>
</dbReference>
<dbReference type="GO" id="GO:0004252">
    <property type="term" value="F:serine-type endopeptidase activity"/>
    <property type="evidence" value="ECO:0007669"/>
    <property type="project" value="UniProtKB-UniRule"/>
</dbReference>
<dbReference type="AlphaFoldDB" id="A0A1G2UAQ1"/>
<dbReference type="InterPro" id="IPR001733">
    <property type="entry name" value="Peptidase_S26B"/>
</dbReference>
<sequence length="180" mass="19761">MKVLSKIGYWIFVTAVVLLGLLLVTSLIPVPGNLEVKIVQSGSMEPSIKTGALVVIRPSSEYHIGDVIMFGEDTKTQVPTTHRIVADEVRSGVFYYTTQGDANEDPDPQQVAQSEVIGKVLFSIPYLGYVLDFAKKPLGFALLIGVPAAIVVFDEGANIWRETKRLRKKNILDGENQNES</sequence>
<proteinExistence type="predicted"/>
<evidence type="ECO:0000256" key="2">
    <source>
        <dbReference type="ARBA" id="ARBA00022692"/>
    </source>
</evidence>
<dbReference type="EMBL" id="MHWG01000005">
    <property type="protein sequence ID" value="OHB06052.1"/>
    <property type="molecule type" value="Genomic_DNA"/>
</dbReference>
<evidence type="ECO:0000256" key="1">
    <source>
        <dbReference type="ARBA" id="ARBA00004370"/>
    </source>
</evidence>
<dbReference type="EC" id="3.4.21.89" evidence="5"/>
<dbReference type="CDD" id="cd06530">
    <property type="entry name" value="S26_SPase_I"/>
    <property type="match status" value="1"/>
</dbReference>
<evidence type="ECO:0000313" key="7">
    <source>
        <dbReference type="EMBL" id="OHB06052.1"/>
    </source>
</evidence>
<dbReference type="InterPro" id="IPR019533">
    <property type="entry name" value="Peptidase_S26"/>
</dbReference>
<dbReference type="InterPro" id="IPR036286">
    <property type="entry name" value="LexA/Signal_pep-like_sf"/>
</dbReference>
<evidence type="ECO:0000256" key="6">
    <source>
        <dbReference type="SAM" id="Phobius"/>
    </source>
</evidence>
<keyword evidence="4 6" id="KW-0472">Membrane</keyword>
<feature type="transmembrane region" description="Helical" evidence="6">
    <location>
        <begin position="138"/>
        <end position="160"/>
    </location>
</feature>
<gene>
    <name evidence="7" type="ORF">A3A26_03515</name>
</gene>
<evidence type="ECO:0000256" key="3">
    <source>
        <dbReference type="ARBA" id="ARBA00022989"/>
    </source>
</evidence>
<name>A0A1G2UAQ1_9BACT</name>
<feature type="transmembrane region" description="Helical" evidence="6">
    <location>
        <begin position="7"/>
        <end position="28"/>
    </location>
</feature>
<dbReference type="SUPFAM" id="SSF51306">
    <property type="entry name" value="LexA/Signal peptidase"/>
    <property type="match status" value="1"/>
</dbReference>